<evidence type="ECO:0000256" key="3">
    <source>
        <dbReference type="ARBA" id="ARBA00022737"/>
    </source>
</evidence>
<evidence type="ECO:0000256" key="6">
    <source>
        <dbReference type="ARBA" id="ARBA00022840"/>
    </source>
</evidence>
<dbReference type="Gene3D" id="3.40.50.300">
    <property type="entry name" value="P-loop containing nucleotide triphosphate hydrolases"/>
    <property type="match status" value="1"/>
</dbReference>
<name>A0A5B7ACK2_DAVIN</name>
<dbReference type="PANTHER" id="PTHR36766:SF61">
    <property type="entry name" value="NB-ARC DOMAIN DISEASE RESISTANCE PROTEIN"/>
    <property type="match status" value="1"/>
</dbReference>
<dbReference type="PRINTS" id="PR00364">
    <property type="entry name" value="DISEASERSIST"/>
</dbReference>
<evidence type="ECO:0000256" key="5">
    <source>
        <dbReference type="ARBA" id="ARBA00022821"/>
    </source>
</evidence>
<evidence type="ECO:0000259" key="9">
    <source>
        <dbReference type="Pfam" id="PF23559"/>
    </source>
</evidence>
<dbReference type="InterPro" id="IPR036388">
    <property type="entry name" value="WH-like_DNA-bd_sf"/>
</dbReference>
<dbReference type="SUPFAM" id="SSF52540">
    <property type="entry name" value="P-loop containing nucleoside triphosphate hydrolases"/>
    <property type="match status" value="1"/>
</dbReference>
<dbReference type="Gene3D" id="1.10.10.10">
    <property type="entry name" value="Winged helix-like DNA-binding domain superfamily/Winged helix DNA-binding domain"/>
    <property type="match status" value="1"/>
</dbReference>
<keyword evidence="3" id="KW-0677">Repeat</keyword>
<evidence type="ECO:0000256" key="4">
    <source>
        <dbReference type="ARBA" id="ARBA00022741"/>
    </source>
</evidence>
<keyword evidence="4" id="KW-0547">Nucleotide-binding</keyword>
<dbReference type="InterPro" id="IPR027417">
    <property type="entry name" value="P-loop_NTPase"/>
</dbReference>
<dbReference type="Gene3D" id="1.20.5.4130">
    <property type="match status" value="1"/>
</dbReference>
<feature type="domain" description="Disease resistance N-terminal" evidence="8">
    <location>
        <begin position="12"/>
        <end position="98"/>
    </location>
</feature>
<dbReference type="EMBL" id="GHES01023079">
    <property type="protein sequence ID" value="MPA53638.1"/>
    <property type="molecule type" value="Transcribed_RNA"/>
</dbReference>
<dbReference type="Gene3D" id="1.10.8.430">
    <property type="entry name" value="Helical domain of apoptotic protease-activating factors"/>
    <property type="match status" value="1"/>
</dbReference>
<dbReference type="GO" id="GO:0005524">
    <property type="term" value="F:ATP binding"/>
    <property type="evidence" value="ECO:0007669"/>
    <property type="project" value="UniProtKB-KW"/>
</dbReference>
<evidence type="ECO:0000259" key="7">
    <source>
        <dbReference type="Pfam" id="PF00931"/>
    </source>
</evidence>
<dbReference type="Pfam" id="PF23598">
    <property type="entry name" value="LRR_14"/>
    <property type="match status" value="1"/>
</dbReference>
<comment type="similarity">
    <text evidence="1">Belongs to the disease resistance NB-LRR family.</text>
</comment>
<dbReference type="InterPro" id="IPR055414">
    <property type="entry name" value="LRR_R13L4/SHOC2-like"/>
</dbReference>
<keyword evidence="6" id="KW-0067">ATP-binding</keyword>
<keyword evidence="2" id="KW-0433">Leucine-rich repeat</keyword>
<dbReference type="SUPFAM" id="SSF52058">
    <property type="entry name" value="L domain-like"/>
    <property type="match status" value="1"/>
</dbReference>
<sequence>MAETFLFEIAAVALRKIAALSVNEIVLAWGVESELSRLENTVSAIRSVLLDADEQRLKKQQVNDWLEKLNDVLYDVDDLLDDIATEALRWKVEIGQSKRKEVGNFFSRSNPLAFRFTMSHKIKKIRERLDDIDADRRSFHFVEQVIDTQVANRVRETHSFVCASDVIGRVGDKVKIVELLLRLDCPEDISVVPIVGLGGLGKTTLAKLVYNDERVVGKFEARMWVCVSEDFELKKVTEKIIKSANCASNVQLDLDQLQTCLRRHLNSKKFLLVLDDVWNEDPKKWKDLRELLSGGAKGSKILVTTRSGTVASIMGTIPPYNLKGLSNDECFSIFVKCAFKEGQEKEHPKLVEIGKVIVSKCGGIPLAVRTLGSQLYMKTEEREWLYIKDNDMWKIAQKENDILPILRLSYDQMPSHLKQCFAYCCNFPKDYLIPREELINLWIAQGFIQPADGSLQLEDIGNLYFRDLLSRSFFHDVDETFDSEILTCKMHDLVHDLARSVAGKEFSIMNCETKVISERVRHGLFCEENLSGKEFPRSLRRLEKMRSFSFSFKIGPISKSFLDALIKSFKCLRVLDLSESEFEELPNSIGTLNHLRYLGLCQNRCIRELPNSICKLLNMQTLYLFGCEQLQDLPKDIDKLGSLRHLYLTSQLTCLPEKALEGLTSLQSLSILQCHRLESLSEGMQHLTALRSLHISQCPRLASFPNSIKCLTALEKLWIWDCELFSLNFPGEESTGLRSIQSLLIWGLPNLVVLPDELQNAATSLQYLLIQDCPSLKDLPKWLARCANLLKLEVVNCPILDYLPEGMNQLTALRVLCLKGCPGLSKRYGNNRRVWWSDISHIPEIYIDSDKEVSSFIRHEMDDVAPWAPWFDLIPDCYKR</sequence>
<evidence type="ECO:0000256" key="1">
    <source>
        <dbReference type="ARBA" id="ARBA00008894"/>
    </source>
</evidence>
<feature type="domain" description="Disease resistance R13L4/SHOC-2-like LRR" evidence="10">
    <location>
        <begin position="562"/>
        <end position="817"/>
    </location>
</feature>
<organism evidence="11">
    <name type="scientific">Davidia involucrata</name>
    <name type="common">Dove tree</name>
    <dbReference type="NCBI Taxonomy" id="16924"/>
    <lineage>
        <taxon>Eukaryota</taxon>
        <taxon>Viridiplantae</taxon>
        <taxon>Streptophyta</taxon>
        <taxon>Embryophyta</taxon>
        <taxon>Tracheophyta</taxon>
        <taxon>Spermatophyta</taxon>
        <taxon>Magnoliopsida</taxon>
        <taxon>eudicotyledons</taxon>
        <taxon>Gunneridae</taxon>
        <taxon>Pentapetalae</taxon>
        <taxon>asterids</taxon>
        <taxon>Cornales</taxon>
        <taxon>Nyssaceae</taxon>
        <taxon>Davidia</taxon>
    </lineage>
</organism>
<proteinExistence type="inferred from homology"/>
<dbReference type="InterPro" id="IPR041118">
    <property type="entry name" value="Rx_N"/>
</dbReference>
<accession>A0A5B7ACK2</accession>
<evidence type="ECO:0000259" key="8">
    <source>
        <dbReference type="Pfam" id="PF18052"/>
    </source>
</evidence>
<dbReference type="InterPro" id="IPR032675">
    <property type="entry name" value="LRR_dom_sf"/>
</dbReference>
<dbReference type="Gene3D" id="3.80.10.10">
    <property type="entry name" value="Ribonuclease Inhibitor"/>
    <property type="match status" value="1"/>
</dbReference>
<dbReference type="FunFam" id="3.40.50.300:FF:001091">
    <property type="entry name" value="Probable disease resistance protein At1g61300"/>
    <property type="match status" value="1"/>
</dbReference>
<dbReference type="InterPro" id="IPR058922">
    <property type="entry name" value="WHD_DRP"/>
</dbReference>
<gene>
    <name evidence="11" type="ORF">Din_023079</name>
</gene>
<keyword evidence="5" id="KW-0611">Plant defense</keyword>
<dbReference type="InterPro" id="IPR042197">
    <property type="entry name" value="Apaf_helical"/>
</dbReference>
<evidence type="ECO:0000259" key="10">
    <source>
        <dbReference type="Pfam" id="PF23598"/>
    </source>
</evidence>
<dbReference type="Pfam" id="PF00931">
    <property type="entry name" value="NB-ARC"/>
    <property type="match status" value="1"/>
</dbReference>
<evidence type="ECO:0000313" key="11">
    <source>
        <dbReference type="EMBL" id="MPA53638.1"/>
    </source>
</evidence>
<feature type="domain" description="Disease resistance protein winged helix" evidence="9">
    <location>
        <begin position="427"/>
        <end position="498"/>
    </location>
</feature>
<reference evidence="11" key="1">
    <citation type="submission" date="2019-08" db="EMBL/GenBank/DDBJ databases">
        <title>Reference gene set and small RNA set construction with multiple tissues from Davidia involucrata Baill.</title>
        <authorList>
            <person name="Yang H."/>
            <person name="Zhou C."/>
            <person name="Li G."/>
            <person name="Wang J."/>
            <person name="Gao P."/>
            <person name="Wang M."/>
            <person name="Wang R."/>
            <person name="Zhao Y."/>
        </authorList>
    </citation>
    <scope>NUCLEOTIDE SEQUENCE</scope>
    <source>
        <tissue evidence="11">Mixed with DoveR01_LX</tissue>
    </source>
</reference>
<dbReference type="GO" id="GO:0051607">
    <property type="term" value="P:defense response to virus"/>
    <property type="evidence" value="ECO:0007669"/>
    <property type="project" value="UniProtKB-ARBA"/>
</dbReference>
<dbReference type="GO" id="GO:0043531">
    <property type="term" value="F:ADP binding"/>
    <property type="evidence" value="ECO:0007669"/>
    <property type="project" value="InterPro"/>
</dbReference>
<dbReference type="PANTHER" id="PTHR36766">
    <property type="entry name" value="PLANT BROAD-SPECTRUM MILDEW RESISTANCE PROTEIN RPW8"/>
    <property type="match status" value="1"/>
</dbReference>
<dbReference type="FunFam" id="1.10.10.10:FF:000322">
    <property type="entry name" value="Probable disease resistance protein At1g63360"/>
    <property type="match status" value="1"/>
</dbReference>
<dbReference type="Pfam" id="PF23559">
    <property type="entry name" value="WHD_DRP"/>
    <property type="match status" value="1"/>
</dbReference>
<evidence type="ECO:0000256" key="2">
    <source>
        <dbReference type="ARBA" id="ARBA00022614"/>
    </source>
</evidence>
<feature type="domain" description="NB-ARC" evidence="7">
    <location>
        <begin position="180"/>
        <end position="341"/>
    </location>
</feature>
<protein>
    <submittedName>
        <fullName evidence="11">Putative disease resistance protein RGA1</fullName>
    </submittedName>
</protein>
<dbReference type="Pfam" id="PF18052">
    <property type="entry name" value="Rx_N"/>
    <property type="match status" value="1"/>
</dbReference>
<dbReference type="AlphaFoldDB" id="A0A5B7ACK2"/>
<dbReference type="InterPro" id="IPR002182">
    <property type="entry name" value="NB-ARC"/>
</dbReference>